<evidence type="ECO:0000256" key="8">
    <source>
        <dbReference type="SAM" id="Phobius"/>
    </source>
</evidence>
<dbReference type="GO" id="GO:0045436">
    <property type="term" value="F:lycopene beta cyclase activity"/>
    <property type="evidence" value="ECO:0007669"/>
    <property type="project" value="UniProtKB-ARBA"/>
</dbReference>
<evidence type="ECO:0000256" key="6">
    <source>
        <dbReference type="ARBA" id="ARBA00023136"/>
    </source>
</evidence>
<evidence type="ECO:0000313" key="10">
    <source>
        <dbReference type="EMBL" id="AWM13002.1"/>
    </source>
</evidence>
<dbReference type="OrthoDB" id="5195186at2"/>
<evidence type="ECO:0000256" key="5">
    <source>
        <dbReference type="ARBA" id="ARBA00022989"/>
    </source>
</evidence>
<organism evidence="10 11">
    <name type="scientific">Flavobacterium sediminis</name>
    <dbReference type="NCBI Taxonomy" id="2201181"/>
    <lineage>
        <taxon>Bacteria</taxon>
        <taxon>Pseudomonadati</taxon>
        <taxon>Bacteroidota</taxon>
        <taxon>Flavobacteriia</taxon>
        <taxon>Flavobacteriales</taxon>
        <taxon>Flavobacteriaceae</taxon>
        <taxon>Flavobacterium</taxon>
    </lineage>
</organism>
<comment type="subcellular location">
    <subcellularLocation>
        <location evidence="1">Membrane</location>
        <topology evidence="1">Multi-pass membrane protein</topology>
    </subcellularLocation>
</comment>
<protein>
    <submittedName>
        <fullName evidence="10">Lycopene cyclase domain-containing protein</fullName>
    </submittedName>
</protein>
<dbReference type="RefSeq" id="WP_109568410.1">
    <property type="nucleotide sequence ID" value="NZ_CP029463.1"/>
</dbReference>
<dbReference type="GO" id="GO:0016020">
    <property type="term" value="C:membrane"/>
    <property type="evidence" value="ECO:0007669"/>
    <property type="project" value="UniProtKB-SubCell"/>
</dbReference>
<evidence type="ECO:0000256" key="3">
    <source>
        <dbReference type="ARBA" id="ARBA00022692"/>
    </source>
</evidence>
<accession>A0A2U8QS61</accession>
<comment type="pathway">
    <text evidence="2">Carotenoid biosynthesis.</text>
</comment>
<dbReference type="NCBIfam" id="TIGR03462">
    <property type="entry name" value="CarR_dom_SF"/>
    <property type="match status" value="1"/>
</dbReference>
<dbReference type="InterPro" id="IPR017825">
    <property type="entry name" value="Lycopene_cyclase_dom"/>
</dbReference>
<name>A0A2U8QS61_9FLAO</name>
<feature type="domain" description="Lycopene cyclase" evidence="9">
    <location>
        <begin position="129"/>
        <end position="221"/>
    </location>
</feature>
<feature type="transmembrane region" description="Helical" evidence="8">
    <location>
        <begin position="161"/>
        <end position="180"/>
    </location>
</feature>
<reference evidence="10 11" key="1">
    <citation type="submission" date="2018-05" db="EMBL/GenBank/DDBJ databases">
        <title>Flavobacterium sp. MEBiC07310.</title>
        <authorList>
            <person name="Baek K."/>
        </authorList>
    </citation>
    <scope>NUCLEOTIDE SEQUENCE [LARGE SCALE GENOMIC DNA]</scope>
    <source>
        <strain evidence="10 11">MEBiC07310</strain>
    </source>
</reference>
<feature type="transmembrane region" description="Helical" evidence="8">
    <location>
        <begin position="134"/>
        <end position="149"/>
    </location>
</feature>
<evidence type="ECO:0000256" key="4">
    <source>
        <dbReference type="ARBA" id="ARBA00022746"/>
    </source>
</evidence>
<feature type="transmembrane region" description="Helical" evidence="8">
    <location>
        <begin position="6"/>
        <end position="23"/>
    </location>
</feature>
<keyword evidence="7" id="KW-0413">Isomerase</keyword>
<evidence type="ECO:0000259" key="9">
    <source>
        <dbReference type="Pfam" id="PF18916"/>
    </source>
</evidence>
<keyword evidence="6 8" id="KW-0472">Membrane</keyword>
<dbReference type="EMBL" id="CP029463">
    <property type="protein sequence ID" value="AWM13002.1"/>
    <property type="molecule type" value="Genomic_DNA"/>
</dbReference>
<evidence type="ECO:0000313" key="11">
    <source>
        <dbReference type="Proteomes" id="UP000245429"/>
    </source>
</evidence>
<keyword evidence="5 8" id="KW-1133">Transmembrane helix</keyword>
<feature type="transmembrane region" description="Helical" evidence="8">
    <location>
        <begin position="35"/>
        <end position="59"/>
    </location>
</feature>
<dbReference type="GO" id="GO:0016872">
    <property type="term" value="F:intramolecular lyase activity"/>
    <property type="evidence" value="ECO:0007669"/>
    <property type="project" value="InterPro"/>
</dbReference>
<evidence type="ECO:0000256" key="7">
    <source>
        <dbReference type="ARBA" id="ARBA00023235"/>
    </source>
</evidence>
<feature type="transmembrane region" description="Helical" evidence="8">
    <location>
        <begin position="111"/>
        <end position="128"/>
    </location>
</feature>
<dbReference type="Pfam" id="PF18916">
    <property type="entry name" value="Lycopene_cyc"/>
    <property type="match status" value="2"/>
</dbReference>
<evidence type="ECO:0000256" key="1">
    <source>
        <dbReference type="ARBA" id="ARBA00004141"/>
    </source>
</evidence>
<keyword evidence="11" id="KW-1185">Reference proteome</keyword>
<feature type="transmembrane region" description="Helical" evidence="8">
    <location>
        <begin position="79"/>
        <end position="99"/>
    </location>
</feature>
<proteinExistence type="predicted"/>
<dbReference type="Proteomes" id="UP000245429">
    <property type="component" value="Chromosome"/>
</dbReference>
<sequence>MEHYLYLIIDLATLSIPFMASFYPKHAYYKRWKCLFPSLMIVGILFLIWDAYFTKIGVWGFNERYLTGIKVFTLPLEEVLFFLCIPYSSVFIFFSLDYLLKKDPLYRIHKYITYLLIILSIVLLGQYYDRWYTVSTFGLLLLYLVYHVYRKTYLGRYYVSYAVTLVFFFVVNGILTGSWIDAPVVWYNNEENMALRLGTIPFEDMFYGFLLIALVLDGFQYLRKNRH</sequence>
<dbReference type="AlphaFoldDB" id="A0A2U8QS61"/>
<feature type="domain" description="Lycopene cyclase" evidence="9">
    <location>
        <begin position="3"/>
        <end position="93"/>
    </location>
</feature>
<feature type="transmembrane region" description="Helical" evidence="8">
    <location>
        <begin position="205"/>
        <end position="222"/>
    </location>
</feature>
<dbReference type="GO" id="GO:0016117">
    <property type="term" value="P:carotenoid biosynthetic process"/>
    <property type="evidence" value="ECO:0007669"/>
    <property type="project" value="UniProtKB-KW"/>
</dbReference>
<dbReference type="KEGG" id="fse:DI487_03390"/>
<keyword evidence="3 8" id="KW-0812">Transmembrane</keyword>
<keyword evidence="4" id="KW-0125">Carotenoid biosynthesis</keyword>
<gene>
    <name evidence="10" type="ORF">DI487_03390</name>
</gene>
<evidence type="ECO:0000256" key="2">
    <source>
        <dbReference type="ARBA" id="ARBA00004829"/>
    </source>
</evidence>